<organism evidence="2 3">
    <name type="scientific">Lacticaseibacillus zeae DSM 20178 = KCTC 3804</name>
    <dbReference type="NCBI Taxonomy" id="1423816"/>
    <lineage>
        <taxon>Bacteria</taxon>
        <taxon>Bacillati</taxon>
        <taxon>Bacillota</taxon>
        <taxon>Bacilli</taxon>
        <taxon>Lactobacillales</taxon>
        <taxon>Lactobacillaceae</taxon>
        <taxon>Lacticaseibacillus</taxon>
    </lineage>
</organism>
<comment type="caution">
    <text evidence="2">The sequence shown here is derived from an EMBL/GenBank/DDBJ whole genome shotgun (WGS) entry which is preliminary data.</text>
</comment>
<proteinExistence type="predicted"/>
<name>A0A0R1EV30_LACZE</name>
<evidence type="ECO:0000313" key="2">
    <source>
        <dbReference type="EMBL" id="KRK13179.1"/>
    </source>
</evidence>
<dbReference type="PANTHER" id="PTHR34351">
    <property type="entry name" value="SLR1927 PROTEIN-RELATED"/>
    <property type="match status" value="1"/>
</dbReference>
<dbReference type="Proteomes" id="UP000051984">
    <property type="component" value="Unassembled WGS sequence"/>
</dbReference>
<reference evidence="2 3" key="1">
    <citation type="journal article" date="2015" name="Genome Announc.">
        <title>Expanding the biotechnology potential of lactobacilli through comparative genomics of 213 strains and associated genera.</title>
        <authorList>
            <person name="Sun Z."/>
            <person name="Harris H.M."/>
            <person name="McCann A."/>
            <person name="Guo C."/>
            <person name="Argimon S."/>
            <person name="Zhang W."/>
            <person name="Yang X."/>
            <person name="Jeffery I.B."/>
            <person name="Cooney J.C."/>
            <person name="Kagawa T.F."/>
            <person name="Liu W."/>
            <person name="Song Y."/>
            <person name="Salvetti E."/>
            <person name="Wrobel A."/>
            <person name="Rasinkangas P."/>
            <person name="Parkhill J."/>
            <person name="Rea M.C."/>
            <person name="O'Sullivan O."/>
            <person name="Ritari J."/>
            <person name="Douillard F.P."/>
            <person name="Paul Ross R."/>
            <person name="Yang R."/>
            <person name="Briner A.E."/>
            <person name="Felis G.E."/>
            <person name="de Vos W.M."/>
            <person name="Barrangou R."/>
            <person name="Klaenhammer T.R."/>
            <person name="Caufield P.W."/>
            <person name="Cui Y."/>
            <person name="Zhang H."/>
            <person name="O'Toole P.W."/>
        </authorList>
    </citation>
    <scope>NUCLEOTIDE SEQUENCE [LARGE SCALE GENOMIC DNA]</scope>
    <source>
        <strain evidence="2 3">DSM 20178</strain>
    </source>
</reference>
<evidence type="ECO:0000256" key="1">
    <source>
        <dbReference type="SAM" id="Phobius"/>
    </source>
</evidence>
<gene>
    <name evidence="2" type="ORF">FD51_GL001375</name>
</gene>
<evidence type="ECO:0000313" key="3">
    <source>
        <dbReference type="Proteomes" id="UP000051984"/>
    </source>
</evidence>
<feature type="transmembrane region" description="Helical" evidence="1">
    <location>
        <begin position="32"/>
        <end position="51"/>
    </location>
</feature>
<keyword evidence="1" id="KW-0812">Transmembrane</keyword>
<protein>
    <submittedName>
        <fullName evidence="2">Uncharacterized protein</fullName>
    </submittedName>
</protein>
<feature type="transmembrane region" description="Helical" evidence="1">
    <location>
        <begin position="7"/>
        <end position="26"/>
    </location>
</feature>
<sequence length="330" mass="36277">MHWRNFFINSALVVTLGLLVGFGMTFNSPTSWFVSEFALMLLLLLALPLLWPMRGHLRFTPNHSTMIAERPTTRHLTLTQGKWLPNLFLLDAAKTSTWHLPVGQRTAKVTLQLPRGVYDQLPFTVTVTDFFGWFRKTLPMQLTTPITVGPVRQPETAAKIATDFSQKMAAADAGLPSDRIKNFREYFPGDNIQQIAWKISAHADSLIVHDDEYEGQTAWTLLLVVTPSLPLESALSLFASLLDTGIFSGDGFLLDQRLTRINRGQQDALLAGFHPEGVPDPAALPDLASPQHHRAYLVMAADSATAKPFLQALSPAAATLISLSGGGDHA</sequence>
<accession>A0A0R1EV30</accession>
<dbReference type="EMBL" id="AZCT01000002">
    <property type="protein sequence ID" value="KRK13179.1"/>
    <property type="molecule type" value="Genomic_DNA"/>
</dbReference>
<dbReference type="eggNOG" id="COG1721">
    <property type="taxonomic scope" value="Bacteria"/>
</dbReference>
<keyword evidence="1" id="KW-0472">Membrane</keyword>
<dbReference type="AlphaFoldDB" id="A0A0R1EV30"/>
<dbReference type="PATRIC" id="fig|1423816.3.peg.1436"/>
<dbReference type="RefSeq" id="WP_010490424.1">
    <property type="nucleotide sequence ID" value="NZ_AZCT01000002.1"/>
</dbReference>
<dbReference type="PANTHER" id="PTHR34351:SF2">
    <property type="entry name" value="DUF58 DOMAIN-CONTAINING PROTEIN"/>
    <property type="match status" value="1"/>
</dbReference>
<keyword evidence="1" id="KW-1133">Transmembrane helix</keyword>